<evidence type="ECO:0000256" key="2">
    <source>
        <dbReference type="ARBA" id="ARBA00022525"/>
    </source>
</evidence>
<dbReference type="Gene3D" id="2.60.120.40">
    <property type="match status" value="1"/>
</dbReference>
<dbReference type="RefSeq" id="XP_022294494.1">
    <property type="nucleotide sequence ID" value="XM_022438786.1"/>
</dbReference>
<dbReference type="InterPro" id="IPR050822">
    <property type="entry name" value="Cerebellin_Synaptic_Org"/>
</dbReference>
<dbReference type="AlphaFoldDB" id="A0A8B8AW42"/>
<name>A0A8B8AW42_CRAVI</name>
<dbReference type="KEGG" id="cvn:111104703"/>
<evidence type="ECO:0000256" key="4">
    <source>
        <dbReference type="SAM" id="SignalP"/>
    </source>
</evidence>
<dbReference type="PROSITE" id="PS50871">
    <property type="entry name" value="C1Q"/>
    <property type="match status" value="1"/>
</dbReference>
<keyword evidence="2" id="KW-0964">Secreted</keyword>
<evidence type="ECO:0000313" key="6">
    <source>
        <dbReference type="Proteomes" id="UP000694844"/>
    </source>
</evidence>
<dbReference type="GO" id="GO:0005576">
    <property type="term" value="C:extracellular region"/>
    <property type="evidence" value="ECO:0007669"/>
    <property type="project" value="UniProtKB-SubCell"/>
</dbReference>
<dbReference type="PANTHER" id="PTHR22923:SF116">
    <property type="entry name" value="C1Q DOMAIN-CONTAINING PROTEIN"/>
    <property type="match status" value="1"/>
</dbReference>
<dbReference type="OrthoDB" id="6117244at2759"/>
<dbReference type="InterPro" id="IPR001073">
    <property type="entry name" value="C1q_dom"/>
</dbReference>
<feature type="chain" id="PRO_5034631327" evidence="4">
    <location>
        <begin position="19"/>
        <end position="174"/>
    </location>
</feature>
<evidence type="ECO:0000259" key="5">
    <source>
        <dbReference type="PROSITE" id="PS50871"/>
    </source>
</evidence>
<organism evidence="6 7">
    <name type="scientific">Crassostrea virginica</name>
    <name type="common">Eastern oyster</name>
    <dbReference type="NCBI Taxonomy" id="6565"/>
    <lineage>
        <taxon>Eukaryota</taxon>
        <taxon>Metazoa</taxon>
        <taxon>Spiralia</taxon>
        <taxon>Lophotrochozoa</taxon>
        <taxon>Mollusca</taxon>
        <taxon>Bivalvia</taxon>
        <taxon>Autobranchia</taxon>
        <taxon>Pteriomorphia</taxon>
        <taxon>Ostreida</taxon>
        <taxon>Ostreoidea</taxon>
        <taxon>Ostreidae</taxon>
        <taxon>Crassostrea</taxon>
    </lineage>
</organism>
<evidence type="ECO:0000313" key="7">
    <source>
        <dbReference type="RefSeq" id="XP_022294494.1"/>
    </source>
</evidence>
<dbReference type="PRINTS" id="PR00007">
    <property type="entry name" value="COMPLEMNTC1Q"/>
</dbReference>
<reference evidence="7" key="1">
    <citation type="submission" date="2025-08" db="UniProtKB">
        <authorList>
            <consortium name="RefSeq"/>
        </authorList>
    </citation>
    <scope>IDENTIFICATION</scope>
    <source>
        <tissue evidence="7">Whole sample</tissue>
    </source>
</reference>
<dbReference type="SMART" id="SM00110">
    <property type="entry name" value="C1Q"/>
    <property type="match status" value="1"/>
</dbReference>
<keyword evidence="3 4" id="KW-0732">Signal</keyword>
<evidence type="ECO:0000256" key="1">
    <source>
        <dbReference type="ARBA" id="ARBA00004613"/>
    </source>
</evidence>
<dbReference type="GeneID" id="111104703"/>
<gene>
    <name evidence="7" type="primary">LOC111104703</name>
</gene>
<evidence type="ECO:0000256" key="3">
    <source>
        <dbReference type="ARBA" id="ARBA00022729"/>
    </source>
</evidence>
<protein>
    <submittedName>
        <fullName evidence="7">Complement C1q-like protein 4</fullName>
    </submittedName>
</protein>
<sequence>MKGLVFAVVILFCHYADSYQTLQCVAQNRGPPLVAFYAYMSRNFKALSIGQPFKFDAVETNLGKGYDRKTGVFTAPSAGVYAFSWTIHAAGSHVAGSTGSFGEMAAVLTQNGVIKGSIYADTEKQYDDASATGFVILSVLRGDKFQIVCPMVGQGAFYSNRINGKTTFAGYRIA</sequence>
<feature type="signal peptide" evidence="4">
    <location>
        <begin position="1"/>
        <end position="18"/>
    </location>
</feature>
<dbReference type="InterPro" id="IPR008983">
    <property type="entry name" value="Tumour_necrosis_fac-like_dom"/>
</dbReference>
<keyword evidence="6" id="KW-1185">Reference proteome</keyword>
<dbReference type="PANTHER" id="PTHR22923">
    <property type="entry name" value="CEREBELLIN-RELATED"/>
    <property type="match status" value="1"/>
</dbReference>
<feature type="domain" description="C1q" evidence="5">
    <location>
        <begin position="29"/>
        <end position="174"/>
    </location>
</feature>
<comment type="subcellular location">
    <subcellularLocation>
        <location evidence="1">Secreted</location>
    </subcellularLocation>
</comment>
<dbReference type="Pfam" id="PF00386">
    <property type="entry name" value="C1q"/>
    <property type="match status" value="1"/>
</dbReference>
<dbReference type="SUPFAM" id="SSF49842">
    <property type="entry name" value="TNF-like"/>
    <property type="match status" value="1"/>
</dbReference>
<dbReference type="Proteomes" id="UP000694844">
    <property type="component" value="Chromosome 7"/>
</dbReference>
<accession>A0A8B8AW42</accession>
<proteinExistence type="predicted"/>